<name>A0AAD7J6E1_9AGAR</name>
<protein>
    <submittedName>
        <fullName evidence="1">Uncharacterized protein</fullName>
    </submittedName>
</protein>
<sequence length="100" mass="11003">MALERYKRCVNLCLRPTQLPTGLCLLIHLSALVFLPSIMRTTTAVPIVQRRSETTPTINTCEGTEANPVNHNGPQCAHCGWRGGEHAKNCPFNAASCRRS</sequence>
<evidence type="ECO:0000313" key="1">
    <source>
        <dbReference type="EMBL" id="KAJ7757278.1"/>
    </source>
</evidence>
<dbReference type="AlphaFoldDB" id="A0AAD7J6E1"/>
<proteinExistence type="predicted"/>
<reference evidence="1" key="1">
    <citation type="submission" date="2023-03" db="EMBL/GenBank/DDBJ databases">
        <title>Massive genome expansion in bonnet fungi (Mycena s.s.) driven by repeated elements and novel gene families across ecological guilds.</title>
        <authorList>
            <consortium name="Lawrence Berkeley National Laboratory"/>
            <person name="Harder C.B."/>
            <person name="Miyauchi S."/>
            <person name="Viragh M."/>
            <person name="Kuo A."/>
            <person name="Thoen E."/>
            <person name="Andreopoulos B."/>
            <person name="Lu D."/>
            <person name="Skrede I."/>
            <person name="Drula E."/>
            <person name="Henrissat B."/>
            <person name="Morin E."/>
            <person name="Kohler A."/>
            <person name="Barry K."/>
            <person name="LaButti K."/>
            <person name="Morin E."/>
            <person name="Salamov A."/>
            <person name="Lipzen A."/>
            <person name="Mereny Z."/>
            <person name="Hegedus B."/>
            <person name="Baldrian P."/>
            <person name="Stursova M."/>
            <person name="Weitz H."/>
            <person name="Taylor A."/>
            <person name="Grigoriev I.V."/>
            <person name="Nagy L.G."/>
            <person name="Martin F."/>
            <person name="Kauserud H."/>
        </authorList>
    </citation>
    <scope>NUCLEOTIDE SEQUENCE</scope>
    <source>
        <strain evidence="1">CBHHK188m</strain>
    </source>
</reference>
<comment type="caution">
    <text evidence="1">The sequence shown here is derived from an EMBL/GenBank/DDBJ whole genome shotgun (WGS) entry which is preliminary data.</text>
</comment>
<dbReference type="Proteomes" id="UP001215280">
    <property type="component" value="Unassembled WGS sequence"/>
</dbReference>
<accession>A0AAD7J6E1</accession>
<dbReference type="EMBL" id="JARJLG010000059">
    <property type="protein sequence ID" value="KAJ7757278.1"/>
    <property type="molecule type" value="Genomic_DNA"/>
</dbReference>
<gene>
    <name evidence="1" type="ORF">DFH07DRAFT_819757</name>
</gene>
<keyword evidence="2" id="KW-1185">Reference proteome</keyword>
<evidence type="ECO:0000313" key="2">
    <source>
        <dbReference type="Proteomes" id="UP001215280"/>
    </source>
</evidence>
<organism evidence="1 2">
    <name type="scientific">Mycena maculata</name>
    <dbReference type="NCBI Taxonomy" id="230809"/>
    <lineage>
        <taxon>Eukaryota</taxon>
        <taxon>Fungi</taxon>
        <taxon>Dikarya</taxon>
        <taxon>Basidiomycota</taxon>
        <taxon>Agaricomycotina</taxon>
        <taxon>Agaricomycetes</taxon>
        <taxon>Agaricomycetidae</taxon>
        <taxon>Agaricales</taxon>
        <taxon>Marasmiineae</taxon>
        <taxon>Mycenaceae</taxon>
        <taxon>Mycena</taxon>
    </lineage>
</organism>